<comment type="caution">
    <text evidence="1">The sequence shown here is derived from an EMBL/GenBank/DDBJ whole genome shotgun (WGS) entry which is preliminary data.</text>
</comment>
<proteinExistence type="predicted"/>
<reference evidence="1" key="1">
    <citation type="submission" date="2019-09" db="EMBL/GenBank/DDBJ databases">
        <title>Characterisation of the sponge microbiome using genome-centric metagenomics.</title>
        <authorList>
            <person name="Engelberts J.P."/>
            <person name="Robbins S.J."/>
            <person name="De Goeij J.M."/>
            <person name="Aranda M."/>
            <person name="Bell S.C."/>
            <person name="Webster N.S."/>
        </authorList>
    </citation>
    <scope>NUCLEOTIDE SEQUENCE</scope>
    <source>
        <strain evidence="1">SB0664_bin_43</strain>
    </source>
</reference>
<organism evidence="1">
    <name type="scientific">Boseongicola sp. SB0664_bin_43</name>
    <dbReference type="NCBI Taxonomy" id="2604844"/>
    <lineage>
        <taxon>Bacteria</taxon>
        <taxon>Pseudomonadati</taxon>
        <taxon>Pseudomonadota</taxon>
        <taxon>Alphaproteobacteria</taxon>
        <taxon>Rhodobacterales</taxon>
        <taxon>Paracoccaceae</taxon>
        <taxon>Boseongicola</taxon>
    </lineage>
</organism>
<sequence length="156" mass="18457">MPRLNTEQRRARDEARFRERVERRREEGADVVAYALANGRACKFLTEDERRELRTRRAERKARTEAKAAAEKRLHQEVVRCWKDFGAGNPPWEIPLQDDRCWDAAVRRLRAWSDHEAADLWRDTGSHTPDDTHPRVMRRIVEVTARLPARRTPHRG</sequence>
<name>A0A6B0Y084_9RHOB</name>
<evidence type="ECO:0000313" key="1">
    <source>
        <dbReference type="EMBL" id="MXY33875.1"/>
    </source>
</evidence>
<dbReference type="AlphaFoldDB" id="A0A6B0Y084"/>
<protein>
    <submittedName>
        <fullName evidence="1">Uncharacterized protein</fullName>
    </submittedName>
</protein>
<gene>
    <name evidence="1" type="ORF">F4Y60_07250</name>
</gene>
<accession>A0A6B0Y084</accession>
<dbReference type="EMBL" id="VXRY01000290">
    <property type="protein sequence ID" value="MXY33875.1"/>
    <property type="molecule type" value="Genomic_DNA"/>
</dbReference>